<evidence type="ECO:0000259" key="3">
    <source>
        <dbReference type="Pfam" id="PF00501"/>
    </source>
</evidence>
<dbReference type="InterPro" id="IPR042099">
    <property type="entry name" value="ANL_N_sf"/>
</dbReference>
<dbReference type="AlphaFoldDB" id="A0A1W2CRL2"/>
<dbReference type="RefSeq" id="WP_084069781.1">
    <property type="nucleotide sequence ID" value="NZ_FWXY01000013.1"/>
</dbReference>
<sequence>MNNKKLYGQKKWLDFYEPEVVETLNYKHLIMPEFLDNTVAEFPGNIALIFQGYKMTYAELHEAVGRFAAALKQLGIKKGDSVAILLPNVIPCVVAYHAALKLGAVVVMNNPLYSDRELTHQFNDSNSKVLITLDLLAHRMVKLRKKTTVQKIVYTSIGDYLPFAKRLLFPLVAKKRGLVADVKPAKDLFKFKDLLSRHEPDHTMADIGFEDTAMYQYTGGTTGVSKGVVLTHANLSCQVQQLEAWFPHFQRGKEVILGALPFFHVFGMSTSMNFAIYMGLGNILVPKPRPDALLETITRFKPTFAPLVPTMYIGILNHPDLARSDLTSLKGCFSGSAPLPMDVINQFQDCTGSIIVEGYGLTETTPVTHVNPFHGKRKPGSIGLPITDVECRIVDMEKGDIDLPPGESGELLIRGPQVMKEYLNRPDETRKVLTADGWLHTGDVARMDDEGYFYIVDRIKDVVLSGGYNVYPREIEEVLYRHPDVVDAGCVGIPHETRGESIKAFLVLKKGAHLTPKEVIDFCKGKLATYKLPVAVEIREELPKSTVGKILKKDLKRE</sequence>
<dbReference type="FunFam" id="3.30.300.30:FF:000008">
    <property type="entry name" value="2,3-dihydroxybenzoate-AMP ligase"/>
    <property type="match status" value="1"/>
</dbReference>
<dbReference type="PANTHER" id="PTHR43767">
    <property type="entry name" value="LONG-CHAIN-FATTY-ACID--COA LIGASE"/>
    <property type="match status" value="1"/>
</dbReference>
<dbReference type="FunFam" id="3.40.50.12780:FF:000003">
    <property type="entry name" value="Long-chain-fatty-acid--CoA ligase FadD"/>
    <property type="match status" value="1"/>
</dbReference>
<keyword evidence="6" id="KW-1185">Reference proteome</keyword>
<accession>A0A1W2CRL2</accession>
<evidence type="ECO:0000256" key="1">
    <source>
        <dbReference type="ARBA" id="ARBA00006432"/>
    </source>
</evidence>
<gene>
    <name evidence="5" type="ORF">SAMN02746065_11328</name>
</gene>
<dbReference type="Pfam" id="PF13193">
    <property type="entry name" value="AMP-binding_C"/>
    <property type="match status" value="1"/>
</dbReference>
<evidence type="ECO:0000259" key="4">
    <source>
        <dbReference type="Pfam" id="PF13193"/>
    </source>
</evidence>
<dbReference type="GO" id="GO:0016877">
    <property type="term" value="F:ligase activity, forming carbon-sulfur bonds"/>
    <property type="evidence" value="ECO:0007669"/>
    <property type="project" value="UniProtKB-ARBA"/>
</dbReference>
<dbReference type="InterPro" id="IPR045851">
    <property type="entry name" value="AMP-bd_C_sf"/>
</dbReference>
<dbReference type="STRING" id="1121400.SAMN02746065_11328"/>
<dbReference type="PANTHER" id="PTHR43767:SF12">
    <property type="entry name" value="AMP-DEPENDENT SYNTHETASE AND LIGASE"/>
    <property type="match status" value="1"/>
</dbReference>
<comment type="similarity">
    <text evidence="1">Belongs to the ATP-dependent AMP-binding enzyme family.</text>
</comment>
<evidence type="ECO:0000313" key="6">
    <source>
        <dbReference type="Proteomes" id="UP000192418"/>
    </source>
</evidence>
<name>A0A1W2CRL2_9BACT</name>
<feature type="domain" description="AMP-dependent synthetase/ligase" evidence="3">
    <location>
        <begin position="36"/>
        <end position="423"/>
    </location>
</feature>
<protein>
    <submittedName>
        <fullName evidence="5">Long-chain acyl-CoA synthetase</fullName>
    </submittedName>
</protein>
<reference evidence="5 6" key="1">
    <citation type="submission" date="2017-04" db="EMBL/GenBank/DDBJ databases">
        <authorList>
            <person name="Afonso C.L."/>
            <person name="Miller P.J."/>
            <person name="Scott M.A."/>
            <person name="Spackman E."/>
            <person name="Goraichik I."/>
            <person name="Dimitrov K.M."/>
            <person name="Suarez D.L."/>
            <person name="Swayne D.E."/>
        </authorList>
    </citation>
    <scope>NUCLEOTIDE SEQUENCE [LARGE SCALE GENOMIC DNA]</scope>
    <source>
        <strain evidence="5 6">DSM 3385</strain>
    </source>
</reference>
<evidence type="ECO:0000313" key="5">
    <source>
        <dbReference type="EMBL" id="SMC87298.1"/>
    </source>
</evidence>
<dbReference type="InterPro" id="IPR000873">
    <property type="entry name" value="AMP-dep_synth/lig_dom"/>
</dbReference>
<dbReference type="EMBL" id="FWXY01000013">
    <property type="protein sequence ID" value="SMC87298.1"/>
    <property type="molecule type" value="Genomic_DNA"/>
</dbReference>
<organism evidence="5 6">
    <name type="scientific">Desulfocicer vacuolatum DSM 3385</name>
    <dbReference type="NCBI Taxonomy" id="1121400"/>
    <lineage>
        <taxon>Bacteria</taxon>
        <taxon>Pseudomonadati</taxon>
        <taxon>Thermodesulfobacteriota</taxon>
        <taxon>Desulfobacteria</taxon>
        <taxon>Desulfobacterales</taxon>
        <taxon>Desulfobacteraceae</taxon>
        <taxon>Desulfocicer</taxon>
    </lineage>
</organism>
<proteinExistence type="inferred from homology"/>
<dbReference type="Proteomes" id="UP000192418">
    <property type="component" value="Unassembled WGS sequence"/>
</dbReference>
<dbReference type="Gene3D" id="3.40.50.12780">
    <property type="entry name" value="N-terminal domain of ligase-like"/>
    <property type="match status" value="1"/>
</dbReference>
<dbReference type="Gene3D" id="3.30.300.30">
    <property type="match status" value="1"/>
</dbReference>
<feature type="domain" description="AMP-binding enzyme C-terminal" evidence="4">
    <location>
        <begin position="474"/>
        <end position="549"/>
    </location>
</feature>
<dbReference type="CDD" id="cd05936">
    <property type="entry name" value="FC-FACS_FadD_like"/>
    <property type="match status" value="1"/>
</dbReference>
<dbReference type="InterPro" id="IPR050237">
    <property type="entry name" value="ATP-dep_AMP-bd_enzyme"/>
</dbReference>
<dbReference type="InterPro" id="IPR020845">
    <property type="entry name" value="AMP-binding_CS"/>
</dbReference>
<dbReference type="PROSITE" id="PS00455">
    <property type="entry name" value="AMP_BINDING"/>
    <property type="match status" value="1"/>
</dbReference>
<evidence type="ECO:0000256" key="2">
    <source>
        <dbReference type="ARBA" id="ARBA00022598"/>
    </source>
</evidence>
<dbReference type="Pfam" id="PF00501">
    <property type="entry name" value="AMP-binding"/>
    <property type="match status" value="1"/>
</dbReference>
<keyword evidence="2" id="KW-0436">Ligase</keyword>
<dbReference type="InterPro" id="IPR025110">
    <property type="entry name" value="AMP-bd_C"/>
</dbReference>
<dbReference type="SUPFAM" id="SSF56801">
    <property type="entry name" value="Acetyl-CoA synthetase-like"/>
    <property type="match status" value="1"/>
</dbReference>